<reference evidence="4 5" key="1">
    <citation type="journal article" date="2020" name="Biotechnol. Biofuels">
        <title>New insights from the biogas microbiome by comprehensive genome-resolved metagenomics of nearly 1600 species originating from multiple anaerobic digesters.</title>
        <authorList>
            <person name="Campanaro S."/>
            <person name="Treu L."/>
            <person name="Rodriguez-R L.M."/>
            <person name="Kovalovszki A."/>
            <person name="Ziels R.M."/>
            <person name="Maus I."/>
            <person name="Zhu X."/>
            <person name="Kougias P.G."/>
            <person name="Basile A."/>
            <person name="Luo G."/>
            <person name="Schluter A."/>
            <person name="Konstantinidis K.T."/>
            <person name="Angelidaki I."/>
        </authorList>
    </citation>
    <scope>NUCLEOTIDE SEQUENCE [LARGE SCALE GENOMIC DNA]</scope>
    <source>
        <strain evidence="4">AS27yjCOA_65</strain>
    </source>
</reference>
<evidence type="ECO:0000256" key="2">
    <source>
        <dbReference type="PROSITE-ProRule" id="PRU00169"/>
    </source>
</evidence>
<dbReference type="Pfam" id="PF00072">
    <property type="entry name" value="Response_reg"/>
    <property type="match status" value="1"/>
</dbReference>
<dbReference type="SMART" id="SM00448">
    <property type="entry name" value="REC"/>
    <property type="match status" value="1"/>
</dbReference>
<dbReference type="PANTHER" id="PTHR44591">
    <property type="entry name" value="STRESS RESPONSE REGULATOR PROTEIN 1"/>
    <property type="match status" value="1"/>
</dbReference>
<feature type="modified residue" description="4-aspartylphosphate" evidence="2">
    <location>
        <position position="75"/>
    </location>
</feature>
<comment type="caution">
    <text evidence="4">The sequence shown here is derived from an EMBL/GenBank/DDBJ whole genome shotgun (WGS) entry which is preliminary data.</text>
</comment>
<evidence type="ECO:0000313" key="4">
    <source>
        <dbReference type="EMBL" id="NMC64052.1"/>
    </source>
</evidence>
<dbReference type="Gene3D" id="3.40.50.2300">
    <property type="match status" value="1"/>
</dbReference>
<protein>
    <submittedName>
        <fullName evidence="4">Response regulator</fullName>
    </submittedName>
</protein>
<dbReference type="AlphaFoldDB" id="A0A7X9FTH7"/>
<evidence type="ECO:0000256" key="1">
    <source>
        <dbReference type="ARBA" id="ARBA00022553"/>
    </source>
</evidence>
<evidence type="ECO:0000259" key="3">
    <source>
        <dbReference type="PROSITE" id="PS50110"/>
    </source>
</evidence>
<dbReference type="Proteomes" id="UP000524246">
    <property type="component" value="Unassembled WGS sequence"/>
</dbReference>
<accession>A0A7X9FTH7</accession>
<dbReference type="GO" id="GO:0000160">
    <property type="term" value="P:phosphorelay signal transduction system"/>
    <property type="evidence" value="ECO:0007669"/>
    <property type="project" value="InterPro"/>
</dbReference>
<dbReference type="InterPro" id="IPR011006">
    <property type="entry name" value="CheY-like_superfamily"/>
</dbReference>
<dbReference type="InterPro" id="IPR001789">
    <property type="entry name" value="Sig_transdc_resp-reg_receiver"/>
</dbReference>
<dbReference type="SUPFAM" id="SSF52172">
    <property type="entry name" value="CheY-like"/>
    <property type="match status" value="1"/>
</dbReference>
<dbReference type="CDD" id="cd17574">
    <property type="entry name" value="REC_OmpR"/>
    <property type="match status" value="1"/>
</dbReference>
<dbReference type="InterPro" id="IPR050595">
    <property type="entry name" value="Bact_response_regulator"/>
</dbReference>
<organism evidence="4 5">
    <name type="scientific">SAR324 cluster bacterium</name>
    <dbReference type="NCBI Taxonomy" id="2024889"/>
    <lineage>
        <taxon>Bacteria</taxon>
        <taxon>Deltaproteobacteria</taxon>
        <taxon>SAR324 cluster</taxon>
    </lineage>
</organism>
<evidence type="ECO:0000313" key="5">
    <source>
        <dbReference type="Proteomes" id="UP000524246"/>
    </source>
</evidence>
<dbReference type="PANTHER" id="PTHR44591:SF3">
    <property type="entry name" value="RESPONSE REGULATORY DOMAIN-CONTAINING PROTEIN"/>
    <property type="match status" value="1"/>
</dbReference>
<dbReference type="EMBL" id="JAAZON010000591">
    <property type="protein sequence ID" value="NMC64052.1"/>
    <property type="molecule type" value="Genomic_DNA"/>
</dbReference>
<proteinExistence type="predicted"/>
<sequence length="142" mass="16472">MWLEERNNKAKDFFPVLEDYPLRNPRILLVDDDSDHLVLFSMFLEKEGYEVVCAESAEEALALLRDHTVDIVVSDVLMPEMNGIEFLRLLRNSAKYSEIPVIFLTASEWQTESLVYQEEGPDMFCLKSLARSLLPSQIRFLL</sequence>
<dbReference type="PROSITE" id="PS50110">
    <property type="entry name" value="RESPONSE_REGULATORY"/>
    <property type="match status" value="1"/>
</dbReference>
<keyword evidence="1 2" id="KW-0597">Phosphoprotein</keyword>
<name>A0A7X9FTH7_9DELT</name>
<gene>
    <name evidence="4" type="ORF">GYA55_12890</name>
</gene>
<feature type="domain" description="Response regulatory" evidence="3">
    <location>
        <begin position="26"/>
        <end position="142"/>
    </location>
</feature>